<evidence type="ECO:0000256" key="1">
    <source>
        <dbReference type="SAM" id="MobiDB-lite"/>
    </source>
</evidence>
<dbReference type="AlphaFoldDB" id="A0A5J5F082"/>
<name>A0A5J5F082_9PEZI</name>
<organism evidence="2 3">
    <name type="scientific">Sphaerosporella brunnea</name>
    <dbReference type="NCBI Taxonomy" id="1250544"/>
    <lineage>
        <taxon>Eukaryota</taxon>
        <taxon>Fungi</taxon>
        <taxon>Dikarya</taxon>
        <taxon>Ascomycota</taxon>
        <taxon>Pezizomycotina</taxon>
        <taxon>Pezizomycetes</taxon>
        <taxon>Pezizales</taxon>
        <taxon>Pyronemataceae</taxon>
        <taxon>Sphaerosporella</taxon>
    </lineage>
</organism>
<dbReference type="EMBL" id="VXIS01000065">
    <property type="protein sequence ID" value="KAA8908790.1"/>
    <property type="molecule type" value="Genomic_DNA"/>
</dbReference>
<sequence>MSRRVIYGDAYPEHTHKNCLHQMCFHQMNLYIKNISTYLGSHFAVGRETELWLLPIQWPVFPVMQRLSCDASPSFPSPPPYVFSFCSAALFSSCPLLNPGDIIMAFPRSLVFTPEAERAMSTARGGAAAPAQPSKFPLNLVSTPDVERAMSSSRNYGAGSVADEANPEAESQDTAKTMAVTRNDQIPKMPLPGLNLLSTPESGLITGATAEYPTIGDRYELLGPAELGQTPTNVKARKHEFRHARTATRQIATREVEFGPLGVSLVYRADTMGKGVGVRGDIREGVTPGRNGETTTHWSRKDWYLDGAGQEEEEEQDVVMMDKLPEV</sequence>
<dbReference type="InParanoid" id="A0A5J5F082"/>
<protein>
    <submittedName>
        <fullName evidence="2">Uncharacterized protein</fullName>
    </submittedName>
</protein>
<comment type="caution">
    <text evidence="2">The sequence shown here is derived from an EMBL/GenBank/DDBJ whole genome shotgun (WGS) entry which is preliminary data.</text>
</comment>
<evidence type="ECO:0000313" key="2">
    <source>
        <dbReference type="EMBL" id="KAA8908790.1"/>
    </source>
</evidence>
<gene>
    <name evidence="2" type="ORF">FN846DRAFT_889360</name>
</gene>
<keyword evidence="3" id="KW-1185">Reference proteome</keyword>
<accession>A0A5J5F082</accession>
<proteinExistence type="predicted"/>
<feature type="compositionally biased region" description="Low complexity" evidence="1">
    <location>
        <begin position="318"/>
        <end position="327"/>
    </location>
</feature>
<reference evidence="2 3" key="1">
    <citation type="submission" date="2019-09" db="EMBL/GenBank/DDBJ databases">
        <title>Draft genome of the ectomycorrhizal ascomycete Sphaerosporella brunnea.</title>
        <authorList>
            <consortium name="DOE Joint Genome Institute"/>
            <person name="Benucci G.M."/>
            <person name="Marozzi G."/>
            <person name="Antonielli L."/>
            <person name="Sanchez S."/>
            <person name="Marco P."/>
            <person name="Wang X."/>
            <person name="Falini L.B."/>
            <person name="Barry K."/>
            <person name="Haridas S."/>
            <person name="Lipzen A."/>
            <person name="Labutti K."/>
            <person name="Grigoriev I.V."/>
            <person name="Murat C."/>
            <person name="Martin F."/>
            <person name="Albertini E."/>
            <person name="Donnini D."/>
            <person name="Bonito G."/>
        </authorList>
    </citation>
    <scope>NUCLEOTIDE SEQUENCE [LARGE SCALE GENOMIC DNA]</scope>
    <source>
        <strain evidence="2 3">Sb_GMNB300</strain>
    </source>
</reference>
<dbReference type="Proteomes" id="UP000326924">
    <property type="component" value="Unassembled WGS sequence"/>
</dbReference>
<evidence type="ECO:0000313" key="3">
    <source>
        <dbReference type="Proteomes" id="UP000326924"/>
    </source>
</evidence>
<feature type="region of interest" description="Disordered" evidence="1">
    <location>
        <begin position="307"/>
        <end position="327"/>
    </location>
</feature>